<sequence>MATPPRRVTLRTEHRSVTLSPHDSTGGRCEQTTVFYAGMLLTRLEGDVPAAEVWLPMGEEPTFADDETLIAALHEAMRWTRAHVDDKPS</sequence>
<keyword evidence="3" id="KW-1185">Reference proteome</keyword>
<evidence type="ECO:0000313" key="3">
    <source>
        <dbReference type="Proteomes" id="UP001589535"/>
    </source>
</evidence>
<organism evidence="2 3">
    <name type="scientific">Amycolatopsis plumensis</name>
    <dbReference type="NCBI Taxonomy" id="236508"/>
    <lineage>
        <taxon>Bacteria</taxon>
        <taxon>Bacillati</taxon>
        <taxon>Actinomycetota</taxon>
        <taxon>Actinomycetes</taxon>
        <taxon>Pseudonocardiales</taxon>
        <taxon>Pseudonocardiaceae</taxon>
        <taxon>Amycolatopsis</taxon>
    </lineage>
</organism>
<dbReference type="EMBL" id="JBHMBK010000012">
    <property type="protein sequence ID" value="MFB9686068.1"/>
    <property type="molecule type" value="Genomic_DNA"/>
</dbReference>
<name>A0ABV5U3U6_9PSEU</name>
<dbReference type="Proteomes" id="UP001589535">
    <property type="component" value="Unassembled WGS sequence"/>
</dbReference>
<gene>
    <name evidence="2" type="ORF">ACFFTO_17875</name>
</gene>
<dbReference type="RefSeq" id="WP_378194649.1">
    <property type="nucleotide sequence ID" value="NZ_JBHMBK010000012.1"/>
</dbReference>
<protein>
    <submittedName>
        <fullName evidence="2">Uncharacterized protein</fullName>
    </submittedName>
</protein>
<comment type="caution">
    <text evidence="2">The sequence shown here is derived from an EMBL/GenBank/DDBJ whole genome shotgun (WGS) entry which is preliminary data.</text>
</comment>
<evidence type="ECO:0000313" key="2">
    <source>
        <dbReference type="EMBL" id="MFB9686068.1"/>
    </source>
</evidence>
<feature type="region of interest" description="Disordered" evidence="1">
    <location>
        <begin position="1"/>
        <end position="26"/>
    </location>
</feature>
<evidence type="ECO:0000256" key="1">
    <source>
        <dbReference type="SAM" id="MobiDB-lite"/>
    </source>
</evidence>
<proteinExistence type="predicted"/>
<accession>A0ABV5U3U6</accession>
<reference evidence="2 3" key="1">
    <citation type="submission" date="2024-09" db="EMBL/GenBank/DDBJ databases">
        <authorList>
            <person name="Sun Q."/>
            <person name="Mori K."/>
        </authorList>
    </citation>
    <scope>NUCLEOTIDE SEQUENCE [LARGE SCALE GENOMIC DNA]</scope>
    <source>
        <strain evidence="2 3">JCM 13852</strain>
    </source>
</reference>